<dbReference type="WBParaSite" id="PSAMB.scaffold1928size45484.g15694.t1">
    <property type="protein sequence ID" value="PSAMB.scaffold1928size45484.g15694.t1"/>
    <property type="gene ID" value="PSAMB.scaffold1928size45484.g15694"/>
</dbReference>
<name>A0A914VGH3_9BILA</name>
<keyword evidence="1" id="KW-0472">Membrane</keyword>
<keyword evidence="1" id="KW-0812">Transmembrane</keyword>
<feature type="chain" id="PRO_5037504192" evidence="2">
    <location>
        <begin position="24"/>
        <end position="89"/>
    </location>
</feature>
<keyword evidence="1" id="KW-1133">Transmembrane helix</keyword>
<keyword evidence="2" id="KW-0732">Signal</keyword>
<reference evidence="4" key="1">
    <citation type="submission" date="2022-11" db="UniProtKB">
        <authorList>
            <consortium name="WormBaseParasite"/>
        </authorList>
    </citation>
    <scope>IDENTIFICATION</scope>
</reference>
<feature type="transmembrane region" description="Helical" evidence="1">
    <location>
        <begin position="60"/>
        <end position="79"/>
    </location>
</feature>
<evidence type="ECO:0000313" key="3">
    <source>
        <dbReference type="Proteomes" id="UP000887566"/>
    </source>
</evidence>
<dbReference type="Proteomes" id="UP000887566">
    <property type="component" value="Unplaced"/>
</dbReference>
<evidence type="ECO:0000256" key="1">
    <source>
        <dbReference type="SAM" id="Phobius"/>
    </source>
</evidence>
<sequence length="89" mass="9658">MIRSSTLVCIAFLVAVAASQTYAQDTTKYLPYYLIGVLISWILWIGLAVVGYVKGGWSVCACVLVVIFGIFGVCCALAMTKRSTEIQID</sequence>
<feature type="signal peptide" evidence="2">
    <location>
        <begin position="1"/>
        <end position="23"/>
    </location>
</feature>
<keyword evidence="3" id="KW-1185">Reference proteome</keyword>
<feature type="transmembrane region" description="Helical" evidence="1">
    <location>
        <begin position="33"/>
        <end position="53"/>
    </location>
</feature>
<protein>
    <submittedName>
        <fullName evidence="4">NADH dehydrogenase subunit 6</fullName>
    </submittedName>
</protein>
<evidence type="ECO:0000256" key="2">
    <source>
        <dbReference type="SAM" id="SignalP"/>
    </source>
</evidence>
<accession>A0A914VGH3</accession>
<organism evidence="3 4">
    <name type="scientific">Plectus sambesii</name>
    <dbReference type="NCBI Taxonomy" id="2011161"/>
    <lineage>
        <taxon>Eukaryota</taxon>
        <taxon>Metazoa</taxon>
        <taxon>Ecdysozoa</taxon>
        <taxon>Nematoda</taxon>
        <taxon>Chromadorea</taxon>
        <taxon>Plectida</taxon>
        <taxon>Plectina</taxon>
        <taxon>Plectoidea</taxon>
        <taxon>Plectidae</taxon>
        <taxon>Plectus</taxon>
    </lineage>
</organism>
<dbReference type="AlphaFoldDB" id="A0A914VGH3"/>
<evidence type="ECO:0000313" key="4">
    <source>
        <dbReference type="WBParaSite" id="PSAMB.scaffold1928size45484.g15694.t1"/>
    </source>
</evidence>
<proteinExistence type="predicted"/>